<gene>
    <name evidence="1" type="ORF">J42TS3_08560</name>
</gene>
<reference evidence="1 2" key="1">
    <citation type="submission" date="2021-03" db="EMBL/GenBank/DDBJ databases">
        <title>Antimicrobial resistance genes in bacteria isolated from Japanese honey, and their potential for conferring macrolide and lincosamide resistance in the American foulbrood pathogen Paenibacillus larvae.</title>
        <authorList>
            <person name="Okamoto M."/>
            <person name="Kumagai M."/>
            <person name="Kanamori H."/>
            <person name="Takamatsu D."/>
        </authorList>
    </citation>
    <scope>NUCLEOTIDE SEQUENCE [LARGE SCALE GENOMIC DNA]</scope>
    <source>
        <strain evidence="1 2">J42TS3</strain>
    </source>
</reference>
<protein>
    <submittedName>
        <fullName evidence="1">Uncharacterized protein</fullName>
    </submittedName>
</protein>
<evidence type="ECO:0000313" key="1">
    <source>
        <dbReference type="EMBL" id="GIP51821.1"/>
    </source>
</evidence>
<dbReference type="EMBL" id="BOSL01000002">
    <property type="protein sequence ID" value="GIP51821.1"/>
    <property type="molecule type" value="Genomic_DNA"/>
</dbReference>
<dbReference type="Proteomes" id="UP000679992">
    <property type="component" value="Unassembled WGS sequence"/>
</dbReference>
<keyword evidence="2" id="KW-1185">Reference proteome</keyword>
<organism evidence="1 2">
    <name type="scientific">Paenibacillus vini</name>
    <dbReference type="NCBI Taxonomy" id="1476024"/>
    <lineage>
        <taxon>Bacteria</taxon>
        <taxon>Bacillati</taxon>
        <taxon>Bacillota</taxon>
        <taxon>Bacilli</taxon>
        <taxon>Bacillales</taxon>
        <taxon>Paenibacillaceae</taxon>
        <taxon>Paenibacillus</taxon>
    </lineage>
</organism>
<proteinExistence type="predicted"/>
<comment type="caution">
    <text evidence="1">The sequence shown here is derived from an EMBL/GenBank/DDBJ whole genome shotgun (WGS) entry which is preliminary data.</text>
</comment>
<evidence type="ECO:0000313" key="2">
    <source>
        <dbReference type="Proteomes" id="UP000679992"/>
    </source>
</evidence>
<name>A0ABQ4M764_9BACL</name>
<accession>A0ABQ4M764</accession>
<dbReference type="RefSeq" id="WP_213653893.1">
    <property type="nucleotide sequence ID" value="NZ_BOSL01000002.1"/>
</dbReference>
<sequence>MGRYELHDYNKKKLRQIRISDAEMDYLGNPNSAWMRKAMMNQRYVELVFEKIEREGITMEQYIDSLFIYPNGEPKPIKPEGKFKFLLYSFFADNRDDDYFRKA</sequence>